<evidence type="ECO:0000256" key="1">
    <source>
        <dbReference type="ARBA" id="ARBA00000799"/>
    </source>
</evidence>
<reference evidence="7 8" key="1">
    <citation type="submission" date="2019-06" db="EMBL/GenBank/DDBJ databases">
        <title>Sequencing the genomes of 1000 actinobacteria strains.</title>
        <authorList>
            <person name="Klenk H.-P."/>
        </authorList>
    </citation>
    <scope>NUCLEOTIDE SEQUENCE [LARGE SCALE GENOMIC DNA]</scope>
    <source>
        <strain evidence="7 8">DSM 45928</strain>
    </source>
</reference>
<dbReference type="InterPro" id="IPR015890">
    <property type="entry name" value="Chorismate_C"/>
</dbReference>
<keyword evidence="4" id="KW-0413">Isomerase</keyword>
<dbReference type="PANTHER" id="PTHR42839:SF2">
    <property type="entry name" value="ISOCHORISMATE SYNTHASE ENTC"/>
    <property type="match status" value="1"/>
</dbReference>
<evidence type="ECO:0000256" key="2">
    <source>
        <dbReference type="ARBA" id="ARBA00005297"/>
    </source>
</evidence>
<evidence type="ECO:0000256" key="3">
    <source>
        <dbReference type="ARBA" id="ARBA00012824"/>
    </source>
</evidence>
<dbReference type="FunCoup" id="A0A543B307">
    <property type="interactions" value="11"/>
</dbReference>
<name>A0A543B307_9ACTN</name>
<dbReference type="InParanoid" id="A0A543B307"/>
<dbReference type="AlphaFoldDB" id="A0A543B307"/>
<sequence length="400" mass="41927">MSTAALRCADFPSPTPMERVMHLVDEYDADTGFFFGTSTRSLLTGGRAVVLPARGALAADRAVRVLGALDGDQILVGAVPFADDEPAQLIVPEWHRWGPALPAQPEPPAARTVVPSFEPPPQHYRDAVAQALRRIDTTELSKVVLARSVRIDLSEPITVPALLRQLRHRQGNGFVFGCALAGGGNLVGGSPELLVQRDGDVVTAHPLAGSRPRTGDPDIDRRSTTELLASHKDRREHALVVDDIARALTPYCTELSAPPAPTVVGTPTMLHLGTRITGRLRSPAPSSLALAAALHPTPAVCGTPTATAKATISQLEGFDRGFYAGMVGWCDGGGNGQWAVTIRCAELTESSARLFAGAGIVAGSEPEAELAETGAKLATMLTALGADLAEEGQHAVHAVA</sequence>
<gene>
    <name evidence="7" type="ORF">FB566_4826</name>
</gene>
<dbReference type="PANTHER" id="PTHR42839">
    <property type="entry name" value="ISOCHORISMATE SYNTHASE ENTC"/>
    <property type="match status" value="1"/>
</dbReference>
<comment type="catalytic activity">
    <reaction evidence="1">
        <text>chorismate = isochorismate</text>
        <dbReference type="Rhea" id="RHEA:18985"/>
        <dbReference type="ChEBI" id="CHEBI:29748"/>
        <dbReference type="ChEBI" id="CHEBI:29780"/>
        <dbReference type="EC" id="5.4.4.2"/>
    </reaction>
</comment>
<evidence type="ECO:0000259" key="6">
    <source>
        <dbReference type="Pfam" id="PF00425"/>
    </source>
</evidence>
<dbReference type="Proteomes" id="UP000317043">
    <property type="component" value="Unassembled WGS sequence"/>
</dbReference>
<accession>A0A543B307</accession>
<evidence type="ECO:0000256" key="5">
    <source>
        <dbReference type="ARBA" id="ARBA00041564"/>
    </source>
</evidence>
<evidence type="ECO:0000313" key="7">
    <source>
        <dbReference type="EMBL" id="TQL79225.1"/>
    </source>
</evidence>
<dbReference type="InterPro" id="IPR005801">
    <property type="entry name" value="ADC_synthase"/>
</dbReference>
<dbReference type="SUPFAM" id="SSF56322">
    <property type="entry name" value="ADC synthase"/>
    <property type="match status" value="1"/>
</dbReference>
<dbReference type="GO" id="GO:0009697">
    <property type="term" value="P:salicylic acid biosynthetic process"/>
    <property type="evidence" value="ECO:0007669"/>
    <property type="project" value="TreeGrafter"/>
</dbReference>
<evidence type="ECO:0000256" key="4">
    <source>
        <dbReference type="ARBA" id="ARBA00023235"/>
    </source>
</evidence>
<evidence type="ECO:0000313" key="8">
    <source>
        <dbReference type="Proteomes" id="UP000317043"/>
    </source>
</evidence>
<proteinExistence type="inferred from homology"/>
<organism evidence="7 8">
    <name type="scientific">Stackebrandtia endophytica</name>
    <dbReference type="NCBI Taxonomy" id="1496996"/>
    <lineage>
        <taxon>Bacteria</taxon>
        <taxon>Bacillati</taxon>
        <taxon>Actinomycetota</taxon>
        <taxon>Actinomycetes</taxon>
        <taxon>Glycomycetales</taxon>
        <taxon>Glycomycetaceae</taxon>
        <taxon>Stackebrandtia</taxon>
    </lineage>
</organism>
<dbReference type="Gene3D" id="3.60.120.10">
    <property type="entry name" value="Anthranilate synthase"/>
    <property type="match status" value="1"/>
</dbReference>
<dbReference type="InterPro" id="IPR004561">
    <property type="entry name" value="IsoChor_synthase"/>
</dbReference>
<protein>
    <recommendedName>
        <fullName evidence="3">isochorismate synthase</fullName>
        <ecNumber evidence="3">5.4.4.2</ecNumber>
    </recommendedName>
    <alternativeName>
        <fullName evidence="5">Isochorismate mutase</fullName>
    </alternativeName>
</protein>
<dbReference type="NCBIfam" id="TIGR00543">
    <property type="entry name" value="isochor_syn"/>
    <property type="match status" value="1"/>
</dbReference>
<keyword evidence="8" id="KW-1185">Reference proteome</keyword>
<dbReference type="EC" id="5.4.4.2" evidence="3"/>
<dbReference type="EMBL" id="VFOW01000001">
    <property type="protein sequence ID" value="TQL79225.1"/>
    <property type="molecule type" value="Genomic_DNA"/>
</dbReference>
<feature type="domain" description="Chorismate-utilising enzyme C-terminal" evidence="6">
    <location>
        <begin position="122"/>
        <end position="376"/>
    </location>
</feature>
<dbReference type="Pfam" id="PF00425">
    <property type="entry name" value="Chorismate_bind"/>
    <property type="match status" value="1"/>
</dbReference>
<comment type="similarity">
    <text evidence="2">Belongs to the isochorismate synthase family.</text>
</comment>
<dbReference type="GO" id="GO:0008909">
    <property type="term" value="F:isochorismate synthase activity"/>
    <property type="evidence" value="ECO:0007669"/>
    <property type="project" value="UniProtKB-EC"/>
</dbReference>
<comment type="caution">
    <text evidence="7">The sequence shown here is derived from an EMBL/GenBank/DDBJ whole genome shotgun (WGS) entry which is preliminary data.</text>
</comment>